<protein>
    <submittedName>
        <fullName evidence="2">Uncharacterized protein</fullName>
    </submittedName>
</protein>
<accession>A0A1R1YCW9</accession>
<comment type="caution">
    <text evidence="2">The sequence shown here is derived from an EMBL/GenBank/DDBJ whole genome shotgun (WGS) entry which is preliminary data.</text>
</comment>
<evidence type="ECO:0000313" key="3">
    <source>
        <dbReference type="Proteomes" id="UP000187283"/>
    </source>
</evidence>
<dbReference type="AlphaFoldDB" id="A0A1R1YCW9"/>
<evidence type="ECO:0000256" key="1">
    <source>
        <dbReference type="SAM" id="MobiDB-lite"/>
    </source>
</evidence>
<gene>
    <name evidence="2" type="ORF">AYI70_g1374</name>
</gene>
<dbReference type="Proteomes" id="UP000187283">
    <property type="component" value="Unassembled WGS sequence"/>
</dbReference>
<evidence type="ECO:0000313" key="2">
    <source>
        <dbReference type="EMBL" id="OMJ24739.1"/>
    </source>
</evidence>
<proteinExistence type="predicted"/>
<name>A0A1R1YCW9_9FUNG</name>
<keyword evidence="3" id="KW-1185">Reference proteome</keyword>
<organism evidence="2 3">
    <name type="scientific">Smittium culicis</name>
    <dbReference type="NCBI Taxonomy" id="133412"/>
    <lineage>
        <taxon>Eukaryota</taxon>
        <taxon>Fungi</taxon>
        <taxon>Fungi incertae sedis</taxon>
        <taxon>Zoopagomycota</taxon>
        <taxon>Kickxellomycotina</taxon>
        <taxon>Harpellomycetes</taxon>
        <taxon>Harpellales</taxon>
        <taxon>Legeriomycetaceae</taxon>
        <taxon>Smittium</taxon>
    </lineage>
</organism>
<reference evidence="2 3" key="1">
    <citation type="submission" date="2017-01" db="EMBL/GenBank/DDBJ databases">
        <authorList>
            <person name="Mah S.A."/>
            <person name="Swanson W.J."/>
            <person name="Moy G.W."/>
            <person name="Vacquier V.D."/>
        </authorList>
    </citation>
    <scope>NUCLEOTIDE SEQUENCE [LARGE SCALE GENOMIC DNA]</scope>
    <source>
        <strain evidence="2 3">GSMNP</strain>
    </source>
</reference>
<sequence length="96" mass="11057">MLERSLSCATTQRSRRYQHGYSRTRTRCTRPTPGTSRRSHRSPSIAHSDPYPTTKRSPCAPVELFLLQARENSELRSCLSLYQQTAGSIYRQKPSR</sequence>
<feature type="region of interest" description="Disordered" evidence="1">
    <location>
        <begin position="1"/>
        <end position="57"/>
    </location>
</feature>
<feature type="compositionally biased region" description="Basic residues" evidence="1">
    <location>
        <begin position="13"/>
        <end position="28"/>
    </location>
</feature>
<dbReference type="EMBL" id="LSSN01000286">
    <property type="protein sequence ID" value="OMJ24739.1"/>
    <property type="molecule type" value="Genomic_DNA"/>
</dbReference>